<dbReference type="AlphaFoldDB" id="A0A846TDC4"/>
<reference evidence="2 3" key="1">
    <citation type="submission" date="2020-03" db="EMBL/GenBank/DDBJ databases">
        <authorList>
            <person name="Sun Q."/>
        </authorList>
    </citation>
    <scope>NUCLEOTIDE SEQUENCE [LARGE SCALE GENOMIC DNA]</scope>
    <source>
        <strain evidence="2 3">KACC 21451</strain>
    </source>
</reference>
<evidence type="ECO:0000313" key="3">
    <source>
        <dbReference type="Proteomes" id="UP000587942"/>
    </source>
</evidence>
<dbReference type="EMBL" id="JAAVUM010000001">
    <property type="protein sequence ID" value="NKE04204.1"/>
    <property type="molecule type" value="Genomic_DNA"/>
</dbReference>
<dbReference type="RefSeq" id="WP_167830719.1">
    <property type="nucleotide sequence ID" value="NZ_JAAVUM010000001.1"/>
</dbReference>
<keyword evidence="1" id="KW-0812">Transmembrane</keyword>
<accession>A0A846TDC4</accession>
<name>A0A846TDC4_9BACI</name>
<feature type="transmembrane region" description="Helical" evidence="1">
    <location>
        <begin position="7"/>
        <end position="28"/>
    </location>
</feature>
<evidence type="ECO:0000256" key="1">
    <source>
        <dbReference type="SAM" id="Phobius"/>
    </source>
</evidence>
<sequence>MNVLKPALSISFLIHFLYIIGVLVIAYFDNIILTDFLQRGIPLLLLFSTILFAAIISLILKAISNTHWNS</sequence>
<evidence type="ECO:0000313" key="2">
    <source>
        <dbReference type="EMBL" id="NKE04204.1"/>
    </source>
</evidence>
<comment type="caution">
    <text evidence="2">The sequence shown here is derived from an EMBL/GenBank/DDBJ whole genome shotgun (WGS) entry which is preliminary data.</text>
</comment>
<feature type="transmembrane region" description="Helical" evidence="1">
    <location>
        <begin position="40"/>
        <end position="60"/>
    </location>
</feature>
<gene>
    <name evidence="2" type="ORF">GWK17_01730</name>
</gene>
<proteinExistence type="predicted"/>
<keyword evidence="1" id="KW-1133">Transmembrane helix</keyword>
<organism evidence="2 3">
    <name type="scientific">Mesobacillus selenatarsenatis</name>
    <dbReference type="NCBI Taxonomy" id="388741"/>
    <lineage>
        <taxon>Bacteria</taxon>
        <taxon>Bacillati</taxon>
        <taxon>Bacillota</taxon>
        <taxon>Bacilli</taxon>
        <taxon>Bacillales</taxon>
        <taxon>Bacillaceae</taxon>
        <taxon>Mesobacillus</taxon>
    </lineage>
</organism>
<keyword evidence="1" id="KW-0472">Membrane</keyword>
<dbReference type="Proteomes" id="UP000587942">
    <property type="component" value="Unassembled WGS sequence"/>
</dbReference>
<protein>
    <submittedName>
        <fullName evidence="2">Uncharacterized protein</fullName>
    </submittedName>
</protein>